<comment type="caution">
    <text evidence="3">The sequence shown here is derived from an EMBL/GenBank/DDBJ whole genome shotgun (WGS) entry which is preliminary data.</text>
</comment>
<dbReference type="Pfam" id="PF00353">
    <property type="entry name" value="HemolysinCabind"/>
    <property type="match status" value="5"/>
</dbReference>
<dbReference type="PANTHER" id="PTHR39431">
    <property type="entry name" value="FRPA/C-RELATED PROTEIN"/>
    <property type="match status" value="1"/>
</dbReference>
<dbReference type="InterPro" id="IPR010566">
    <property type="entry name" value="Haemolys_ca-bd"/>
</dbReference>
<evidence type="ECO:0000259" key="2">
    <source>
        <dbReference type="Pfam" id="PF06594"/>
    </source>
</evidence>
<feature type="non-terminal residue" evidence="3">
    <location>
        <position position="763"/>
    </location>
</feature>
<dbReference type="SUPFAM" id="SSF51120">
    <property type="entry name" value="beta-Roll"/>
    <property type="match status" value="2"/>
</dbReference>
<dbReference type="Gene3D" id="2.150.10.10">
    <property type="entry name" value="Serralysin-like metalloprotease, C-terminal"/>
    <property type="match status" value="3"/>
</dbReference>
<keyword evidence="1" id="KW-0106">Calcium</keyword>
<evidence type="ECO:0000313" key="4">
    <source>
        <dbReference type="Proteomes" id="UP000261931"/>
    </source>
</evidence>
<dbReference type="PANTHER" id="PTHR39431:SF1">
    <property type="entry name" value="FRPA_C-RELATED PROTEIN"/>
    <property type="match status" value="1"/>
</dbReference>
<dbReference type="Proteomes" id="UP000261931">
    <property type="component" value="Unassembled WGS sequence"/>
</dbReference>
<sequence>MWNAIHQVIESDPLFLVNPLLNTAFTSARAVVLQRDPLVLDLDGDGLELSAAGGNVLFDHNADGIKTGTGWARPDDGFLVRDLNGNGLIDSGRELFGVDTVKSNGQMATQGFDALGDLDTNGDGQITSADAAWAQLQVWRDTNQDGISQSGELSGLDALGITRIGLNGSASGPQAGQTINNNRVALSTTFTRNGVNRTVGAIDLEANGFFSQIPPEVVDEAGNPVVITQAAHALPQMNGSGMVRNLRAAMSLTGAQADELEAAVAAFAAAGTREAQRALLDNLITEWAQTSSYWSSLEGYLGGAVTLTPPAGMTGEQYRNMIGVLEAFNGSRFYASVGSAMPVGQSGSTVNGVTGYVINPAAQQVAFLQQAYQALKESVYGALVMQTRLKPYLDAVELTVDGNGVHFDTSGLQALALQGAQTDALNAIKDLTDLRRYGNEVLKGVGWAFEDTMAAVLASVEITPDVTALLTAERLAWMGTQATSFAVPAGQAGFTVIGNALDNSIAGNAAGSEYLHGGQGNDTLTAVGSWDVLDGGAGDDVLKLSNGAEQSTTFIGGAGNDTMTGGGYNDTYVFNRGDGSDTISDYGTHGTSSIYLDQLSFGAGIAVSDVGARRVGVDLVVTVAGVPGDQITIKNWFSEVNGFYRIEQINFADGTVWTHNNLAQLALATTNTGTAGNDTISGTGTYSDRLIGLEGNDTLTAVGSWDVLDGGAGDDVLKLSNGAEQSTTFIGGTGNDTMTGGGYNDTYVFNRGDGSDTISDYGT</sequence>
<gene>
    <name evidence="3" type="ORF">DY262_20115</name>
</gene>
<dbReference type="InterPro" id="IPR001343">
    <property type="entry name" value="Hemolysn_Ca-bd"/>
</dbReference>
<reference evidence="3 4" key="1">
    <citation type="submission" date="2018-08" db="EMBL/GenBank/DDBJ databases">
        <title>Hydrogenophaga sp. LA-38 isolated from sludge.</title>
        <authorList>
            <person name="Im W.-T."/>
        </authorList>
    </citation>
    <scope>NUCLEOTIDE SEQUENCE [LARGE SCALE GENOMIC DNA]</scope>
    <source>
        <strain evidence="3 4">LA-38</strain>
    </source>
</reference>
<dbReference type="Pfam" id="PF06594">
    <property type="entry name" value="HCBP_related"/>
    <property type="match status" value="1"/>
</dbReference>
<dbReference type="PRINTS" id="PR00313">
    <property type="entry name" value="CABNDNGRPT"/>
</dbReference>
<proteinExistence type="predicted"/>
<evidence type="ECO:0000256" key="1">
    <source>
        <dbReference type="ARBA" id="ARBA00022837"/>
    </source>
</evidence>
<dbReference type="AlphaFoldDB" id="A0A372EEH4"/>
<dbReference type="InterPro" id="IPR011049">
    <property type="entry name" value="Serralysin-like_metalloprot_C"/>
</dbReference>
<evidence type="ECO:0000313" key="3">
    <source>
        <dbReference type="EMBL" id="RFP76238.1"/>
    </source>
</evidence>
<dbReference type="EMBL" id="QVLS01000015">
    <property type="protein sequence ID" value="RFP76238.1"/>
    <property type="molecule type" value="Genomic_DNA"/>
</dbReference>
<protein>
    <submittedName>
        <fullName evidence="3">Calcium-binding protein</fullName>
    </submittedName>
</protein>
<feature type="domain" description="Haemolysin-type calcium binding-related" evidence="2">
    <location>
        <begin position="618"/>
        <end position="660"/>
    </location>
</feature>
<keyword evidence="4" id="KW-1185">Reference proteome</keyword>
<name>A0A372EEH4_9BURK</name>
<organism evidence="3 4">
    <name type="scientific">Hydrogenophaga borbori</name>
    <dbReference type="NCBI Taxonomy" id="2294117"/>
    <lineage>
        <taxon>Bacteria</taxon>
        <taxon>Pseudomonadati</taxon>
        <taxon>Pseudomonadota</taxon>
        <taxon>Betaproteobacteria</taxon>
        <taxon>Burkholderiales</taxon>
        <taxon>Comamonadaceae</taxon>
        <taxon>Hydrogenophaga</taxon>
    </lineage>
</organism>
<accession>A0A372EEH4</accession>
<dbReference type="GO" id="GO:0005509">
    <property type="term" value="F:calcium ion binding"/>
    <property type="evidence" value="ECO:0007669"/>
    <property type="project" value="InterPro"/>
</dbReference>